<dbReference type="PANTHER" id="PTHR43802">
    <property type="entry name" value="ENOYL-COA HYDRATASE"/>
    <property type="match status" value="1"/>
</dbReference>
<comment type="caution">
    <text evidence="2">The sequence shown here is derived from an EMBL/GenBank/DDBJ whole genome shotgun (WGS) entry which is preliminary data.</text>
</comment>
<reference evidence="2 3" key="1">
    <citation type="submission" date="2024-06" db="EMBL/GenBank/DDBJ databases">
        <title>The Natural Products Discovery Center: Release of the First 8490 Sequenced Strains for Exploring Actinobacteria Biosynthetic Diversity.</title>
        <authorList>
            <person name="Kalkreuter E."/>
            <person name="Kautsar S.A."/>
            <person name="Yang D."/>
            <person name="Bader C.D."/>
            <person name="Teijaro C.N."/>
            <person name="Fluegel L."/>
            <person name="Davis C.M."/>
            <person name="Simpson J.R."/>
            <person name="Lauterbach L."/>
            <person name="Steele A.D."/>
            <person name="Gui C."/>
            <person name="Meng S."/>
            <person name="Li G."/>
            <person name="Viehrig K."/>
            <person name="Ye F."/>
            <person name="Su P."/>
            <person name="Kiefer A.F."/>
            <person name="Nichols A."/>
            <person name="Cepeda A.J."/>
            <person name="Yan W."/>
            <person name="Fan B."/>
            <person name="Jiang Y."/>
            <person name="Adhikari A."/>
            <person name="Zheng C.-J."/>
            <person name="Schuster L."/>
            <person name="Cowan T.M."/>
            <person name="Smanski M.J."/>
            <person name="Chevrette M.G."/>
            <person name="De Carvalho L.P.S."/>
            <person name="Shen B."/>
        </authorList>
    </citation>
    <scope>NUCLEOTIDE SEQUENCE [LARGE SCALE GENOMIC DNA]</scope>
    <source>
        <strain evidence="2 3">NPDC050403</strain>
    </source>
</reference>
<organism evidence="2 3">
    <name type="scientific">Nocardia aurea</name>
    <dbReference type="NCBI Taxonomy" id="2144174"/>
    <lineage>
        <taxon>Bacteria</taxon>
        <taxon>Bacillati</taxon>
        <taxon>Actinomycetota</taxon>
        <taxon>Actinomycetes</taxon>
        <taxon>Mycobacteriales</taxon>
        <taxon>Nocardiaceae</taxon>
        <taxon>Nocardia</taxon>
    </lineage>
</organism>
<accession>A0ABV3FRT0</accession>
<dbReference type="Pfam" id="PF00378">
    <property type="entry name" value="ECH_1"/>
    <property type="match status" value="1"/>
</dbReference>
<dbReference type="InterPro" id="IPR001753">
    <property type="entry name" value="Enoyl-CoA_hydra/iso"/>
</dbReference>
<dbReference type="SUPFAM" id="SSF52096">
    <property type="entry name" value="ClpP/crotonase"/>
    <property type="match status" value="1"/>
</dbReference>
<evidence type="ECO:0000313" key="2">
    <source>
        <dbReference type="EMBL" id="MEV0708129.1"/>
    </source>
</evidence>
<dbReference type="Proteomes" id="UP001551695">
    <property type="component" value="Unassembled WGS sequence"/>
</dbReference>
<sequence>MVKRARFSEYKDRYANYRFELSEEGILFMQCHTDGDSLVWDWKAHDDMADAFADVAGDREIKVLIHTGTGANYNANWGLLPDGSMPAEPIYQAMPGSRGQWKLDEKAWYNRNLMFNVLNVDVPVISAVNGPCNIHSEVPLMADIVLASEDAWFQDVAHFPRGQVPGDGQHVIWNFLVGHNRGRYLLLTGKKLGAREALDWGAVAEVHPKDQLLDRAWELAYELAKRPPMVLRYTRQLFTHELKRAFLDQMGQGIGLETYAQREFFPFGGGMEPLDRAWDDKPWSQSR</sequence>
<keyword evidence="3" id="KW-1185">Reference proteome</keyword>
<dbReference type="Gene3D" id="3.90.226.10">
    <property type="entry name" value="2-enoyl-CoA Hydratase, Chain A, domain 1"/>
    <property type="match status" value="1"/>
</dbReference>
<dbReference type="PANTHER" id="PTHR43802:SF1">
    <property type="entry name" value="IP11341P-RELATED"/>
    <property type="match status" value="1"/>
</dbReference>
<dbReference type="CDD" id="cd06558">
    <property type="entry name" value="crotonase-like"/>
    <property type="match status" value="1"/>
</dbReference>
<evidence type="ECO:0000256" key="1">
    <source>
        <dbReference type="ARBA" id="ARBA00005254"/>
    </source>
</evidence>
<dbReference type="InterPro" id="IPR029045">
    <property type="entry name" value="ClpP/crotonase-like_dom_sf"/>
</dbReference>
<dbReference type="RefSeq" id="WP_355084710.1">
    <property type="nucleotide sequence ID" value="NZ_JBEXKW010000011.1"/>
</dbReference>
<proteinExistence type="inferred from homology"/>
<gene>
    <name evidence="2" type="ORF">AB0I48_11230</name>
</gene>
<name>A0ABV3FRT0_9NOCA</name>
<comment type="similarity">
    <text evidence="1">Belongs to the enoyl-CoA hydratase/isomerase family.</text>
</comment>
<evidence type="ECO:0000313" key="3">
    <source>
        <dbReference type="Proteomes" id="UP001551695"/>
    </source>
</evidence>
<protein>
    <submittedName>
        <fullName evidence="2">Enoyl-CoA hydratase/isomerase family protein</fullName>
    </submittedName>
</protein>
<dbReference type="EMBL" id="JBFAKC010000004">
    <property type="protein sequence ID" value="MEV0708129.1"/>
    <property type="molecule type" value="Genomic_DNA"/>
</dbReference>